<reference evidence="1 2" key="1">
    <citation type="journal article" date="2018" name="Science">
        <title>The opium poppy genome and morphinan production.</title>
        <authorList>
            <person name="Guo L."/>
            <person name="Winzer T."/>
            <person name="Yang X."/>
            <person name="Li Y."/>
            <person name="Ning Z."/>
            <person name="He Z."/>
            <person name="Teodor R."/>
            <person name="Lu Y."/>
            <person name="Bowser T.A."/>
            <person name="Graham I.A."/>
            <person name="Ye K."/>
        </authorList>
    </citation>
    <scope>NUCLEOTIDE SEQUENCE [LARGE SCALE GENOMIC DNA]</scope>
    <source>
        <strain evidence="2">cv. HN1</strain>
        <tissue evidence="1">Leaves</tissue>
    </source>
</reference>
<accession>A0A4Y7K4V8</accession>
<evidence type="ECO:0000313" key="2">
    <source>
        <dbReference type="Proteomes" id="UP000316621"/>
    </source>
</evidence>
<dbReference type="AlphaFoldDB" id="A0A4Y7K4V8"/>
<dbReference type="Proteomes" id="UP000316621">
    <property type="component" value="Chromosome 6"/>
</dbReference>
<proteinExistence type="predicted"/>
<gene>
    <name evidence="1" type="ORF">C5167_011554</name>
</gene>
<name>A0A4Y7K4V8_PAPSO</name>
<dbReference type="EMBL" id="CM010720">
    <property type="protein sequence ID" value="RZC67856.1"/>
    <property type="molecule type" value="Genomic_DNA"/>
</dbReference>
<organism evidence="1 2">
    <name type="scientific">Papaver somniferum</name>
    <name type="common">Opium poppy</name>
    <dbReference type="NCBI Taxonomy" id="3469"/>
    <lineage>
        <taxon>Eukaryota</taxon>
        <taxon>Viridiplantae</taxon>
        <taxon>Streptophyta</taxon>
        <taxon>Embryophyta</taxon>
        <taxon>Tracheophyta</taxon>
        <taxon>Spermatophyta</taxon>
        <taxon>Magnoliopsida</taxon>
        <taxon>Ranunculales</taxon>
        <taxon>Papaveraceae</taxon>
        <taxon>Papaveroideae</taxon>
        <taxon>Papaver</taxon>
    </lineage>
</organism>
<evidence type="ECO:0000313" key="1">
    <source>
        <dbReference type="EMBL" id="RZC67856.1"/>
    </source>
</evidence>
<sequence length="186" mass="21315">MHVPKRNHAIPFSAAMREEYATRTYLDPFKHVNLRDSNIVDLTYPETDVDSDDDFDGVVEELTYPETDVDSESDDDDYDEVVEDLPDPEFDILSQMDRDFGDAAVMSSNTLIEARSAGHLLWMKKQRKNQGRLESSSSEKFYMVYVDVYFRKNREPRYGITPSVLTLVSSKNIRSYSSSCLLGGND</sequence>
<keyword evidence="2" id="KW-1185">Reference proteome</keyword>
<protein>
    <submittedName>
        <fullName evidence="1">Uncharacterized protein</fullName>
    </submittedName>
</protein>
<dbReference type="Gramene" id="RZC67856">
    <property type="protein sequence ID" value="RZC67856"/>
    <property type="gene ID" value="C5167_011554"/>
</dbReference>